<comment type="similarity">
    <text evidence="3 10">Belongs to the cytochrome P450 family.</text>
</comment>
<dbReference type="GO" id="GO:0005506">
    <property type="term" value="F:iron ion binding"/>
    <property type="evidence" value="ECO:0007669"/>
    <property type="project" value="InterPro"/>
</dbReference>
<dbReference type="InParanoid" id="A0A409X7I2"/>
<dbReference type="InterPro" id="IPR036396">
    <property type="entry name" value="Cyt_P450_sf"/>
</dbReference>
<dbReference type="GO" id="GO:0004497">
    <property type="term" value="F:monooxygenase activity"/>
    <property type="evidence" value="ECO:0007669"/>
    <property type="project" value="UniProtKB-KW"/>
</dbReference>
<dbReference type="InterPro" id="IPR017972">
    <property type="entry name" value="Cyt_P450_CS"/>
</dbReference>
<organism evidence="11 12">
    <name type="scientific">Psilocybe cyanescens</name>
    <dbReference type="NCBI Taxonomy" id="93625"/>
    <lineage>
        <taxon>Eukaryota</taxon>
        <taxon>Fungi</taxon>
        <taxon>Dikarya</taxon>
        <taxon>Basidiomycota</taxon>
        <taxon>Agaricomycotina</taxon>
        <taxon>Agaricomycetes</taxon>
        <taxon>Agaricomycetidae</taxon>
        <taxon>Agaricales</taxon>
        <taxon>Agaricineae</taxon>
        <taxon>Strophariaceae</taxon>
        <taxon>Psilocybe</taxon>
    </lineage>
</organism>
<keyword evidence="6 10" id="KW-0560">Oxidoreductase</keyword>
<evidence type="ECO:0000256" key="6">
    <source>
        <dbReference type="ARBA" id="ARBA00023002"/>
    </source>
</evidence>
<evidence type="ECO:0000256" key="8">
    <source>
        <dbReference type="ARBA" id="ARBA00023033"/>
    </source>
</evidence>
<evidence type="ECO:0000256" key="9">
    <source>
        <dbReference type="PIRSR" id="PIRSR602401-1"/>
    </source>
</evidence>
<evidence type="ECO:0000256" key="7">
    <source>
        <dbReference type="ARBA" id="ARBA00023004"/>
    </source>
</evidence>
<dbReference type="PRINTS" id="PR00463">
    <property type="entry name" value="EP450I"/>
</dbReference>
<name>A0A409X7I2_PSICY</name>
<reference evidence="11 12" key="1">
    <citation type="journal article" date="2018" name="Evol. Lett.">
        <title>Horizontal gene cluster transfer increased hallucinogenic mushroom diversity.</title>
        <authorList>
            <person name="Reynolds H.T."/>
            <person name="Vijayakumar V."/>
            <person name="Gluck-Thaler E."/>
            <person name="Korotkin H.B."/>
            <person name="Matheny P.B."/>
            <person name="Slot J.C."/>
        </authorList>
    </citation>
    <scope>NUCLEOTIDE SEQUENCE [LARGE SCALE GENOMIC DNA]</scope>
    <source>
        <strain evidence="11 12">2631</strain>
    </source>
</reference>
<evidence type="ECO:0000256" key="2">
    <source>
        <dbReference type="ARBA" id="ARBA00005179"/>
    </source>
</evidence>
<dbReference type="InterPro" id="IPR050364">
    <property type="entry name" value="Cytochrome_P450_fung"/>
</dbReference>
<keyword evidence="8 10" id="KW-0503">Monooxygenase</keyword>
<dbReference type="PANTHER" id="PTHR46300:SF7">
    <property type="entry name" value="P450, PUTATIVE (EUROFUNG)-RELATED"/>
    <property type="match status" value="1"/>
</dbReference>
<dbReference type="EMBL" id="NHYD01002432">
    <property type="protein sequence ID" value="PPQ86753.1"/>
    <property type="molecule type" value="Genomic_DNA"/>
</dbReference>
<evidence type="ECO:0000256" key="5">
    <source>
        <dbReference type="ARBA" id="ARBA00022723"/>
    </source>
</evidence>
<dbReference type="Pfam" id="PF00067">
    <property type="entry name" value="p450"/>
    <property type="match status" value="1"/>
</dbReference>
<dbReference type="GO" id="GO:0016705">
    <property type="term" value="F:oxidoreductase activity, acting on paired donors, with incorporation or reduction of molecular oxygen"/>
    <property type="evidence" value="ECO:0007669"/>
    <property type="project" value="InterPro"/>
</dbReference>
<dbReference type="InterPro" id="IPR001128">
    <property type="entry name" value="Cyt_P450"/>
</dbReference>
<comment type="cofactor">
    <cofactor evidence="1 9">
        <name>heme</name>
        <dbReference type="ChEBI" id="CHEBI:30413"/>
    </cofactor>
</comment>
<evidence type="ECO:0000313" key="11">
    <source>
        <dbReference type="EMBL" id="PPQ86753.1"/>
    </source>
</evidence>
<sequence>MPAMFMLSRMTALLVTYPVYAVLVGTLAYALVAQALWGKSRKRNPKNLPLPPGPKGYPIIGNLLDMPQDKPWIAYNEWSKTYGDMIYFEVLGQPFMVLGSLKRTSDLFDKRSSNYSDRMRMPMVIELMNWDYNMAMLPYGQWWRRHRRAFNEHFHHNIVWKYRPTQLREARALLNRLLVSPENFMHHIRHTFATTIMSVAYGITVKESADPYISNAEEALMGLAEAGIPGTFLVDLIPALLHVPSWFPGAGFKRKAARWRTVNADVAEKPFKYAESEMKNGTAVPSLSATLIERLPDKSDPLYAEERKLAQDTAAVAYVGGADTTVSTVQSFFLAMALYPGVQRKAQAELDAVVGRNRLPDFSDRDSLPYINALVKESVRWNQVTPLGIGFSCDYNFRDAKGRIAVGHMCTEDDEYDGYFIPRGTVVMGNAWAILHDPDVFTNPMEFEPDRYLKDGELDPNARNPDCAAFGFGRRQCPGRHMSDNALYSIVSSVLSVYDIKPPLDDLGNPVKLKAEFTSGLLSYPAPFDCTITPRGPAAEALIRDCIEGDH</sequence>
<keyword evidence="4 9" id="KW-0349">Heme</keyword>
<evidence type="ECO:0000256" key="4">
    <source>
        <dbReference type="ARBA" id="ARBA00022617"/>
    </source>
</evidence>
<dbReference type="AlphaFoldDB" id="A0A409X7I2"/>
<keyword evidence="7 9" id="KW-0408">Iron</keyword>
<keyword evidence="12" id="KW-1185">Reference proteome</keyword>
<dbReference type="OrthoDB" id="2789670at2759"/>
<dbReference type="PANTHER" id="PTHR46300">
    <property type="entry name" value="P450, PUTATIVE (EUROFUNG)-RELATED-RELATED"/>
    <property type="match status" value="1"/>
</dbReference>
<dbReference type="PROSITE" id="PS00086">
    <property type="entry name" value="CYTOCHROME_P450"/>
    <property type="match status" value="1"/>
</dbReference>
<dbReference type="STRING" id="93625.A0A409X7I2"/>
<dbReference type="GO" id="GO:0020037">
    <property type="term" value="F:heme binding"/>
    <property type="evidence" value="ECO:0007669"/>
    <property type="project" value="InterPro"/>
</dbReference>
<dbReference type="InterPro" id="IPR002401">
    <property type="entry name" value="Cyt_P450_E_grp-I"/>
</dbReference>
<evidence type="ECO:0008006" key="13">
    <source>
        <dbReference type="Google" id="ProtNLM"/>
    </source>
</evidence>
<evidence type="ECO:0000313" key="12">
    <source>
        <dbReference type="Proteomes" id="UP000283269"/>
    </source>
</evidence>
<evidence type="ECO:0000256" key="3">
    <source>
        <dbReference type="ARBA" id="ARBA00010617"/>
    </source>
</evidence>
<dbReference type="CDD" id="cd11065">
    <property type="entry name" value="CYP64-like"/>
    <property type="match status" value="1"/>
</dbReference>
<feature type="binding site" description="axial binding residue" evidence="9">
    <location>
        <position position="477"/>
    </location>
    <ligand>
        <name>heme</name>
        <dbReference type="ChEBI" id="CHEBI:30413"/>
    </ligand>
    <ligandPart>
        <name>Fe</name>
        <dbReference type="ChEBI" id="CHEBI:18248"/>
    </ligandPart>
</feature>
<evidence type="ECO:0000256" key="1">
    <source>
        <dbReference type="ARBA" id="ARBA00001971"/>
    </source>
</evidence>
<dbReference type="Proteomes" id="UP000283269">
    <property type="component" value="Unassembled WGS sequence"/>
</dbReference>
<dbReference type="SUPFAM" id="SSF48264">
    <property type="entry name" value="Cytochrome P450"/>
    <property type="match status" value="1"/>
</dbReference>
<evidence type="ECO:0000256" key="10">
    <source>
        <dbReference type="RuleBase" id="RU000461"/>
    </source>
</evidence>
<comment type="caution">
    <text evidence="11">The sequence shown here is derived from an EMBL/GenBank/DDBJ whole genome shotgun (WGS) entry which is preliminary data.</text>
</comment>
<gene>
    <name evidence="11" type="ORF">CVT25_012398</name>
</gene>
<protein>
    <recommendedName>
        <fullName evidence="13">Cytochrome P450</fullName>
    </recommendedName>
</protein>
<keyword evidence="5 9" id="KW-0479">Metal-binding</keyword>
<accession>A0A409X7I2</accession>
<dbReference type="Gene3D" id="1.10.630.10">
    <property type="entry name" value="Cytochrome P450"/>
    <property type="match status" value="1"/>
</dbReference>
<proteinExistence type="inferred from homology"/>
<comment type="pathway">
    <text evidence="2">Secondary metabolite biosynthesis.</text>
</comment>